<feature type="transmembrane region" description="Helical" evidence="7">
    <location>
        <begin position="409"/>
        <end position="429"/>
    </location>
</feature>
<dbReference type="InterPro" id="IPR020846">
    <property type="entry name" value="MFS_dom"/>
</dbReference>
<dbReference type="RefSeq" id="WP_344440327.1">
    <property type="nucleotide sequence ID" value="NZ_BAAALF010000014.1"/>
</dbReference>
<evidence type="ECO:0000256" key="1">
    <source>
        <dbReference type="ARBA" id="ARBA00004651"/>
    </source>
</evidence>
<evidence type="ECO:0000256" key="3">
    <source>
        <dbReference type="ARBA" id="ARBA00022475"/>
    </source>
</evidence>
<feature type="transmembrane region" description="Helical" evidence="7">
    <location>
        <begin position="283"/>
        <end position="305"/>
    </location>
</feature>
<organism evidence="9 10">
    <name type="scientific">Kitasatospora nipponensis</name>
    <dbReference type="NCBI Taxonomy" id="258049"/>
    <lineage>
        <taxon>Bacteria</taxon>
        <taxon>Bacillati</taxon>
        <taxon>Actinomycetota</taxon>
        <taxon>Actinomycetes</taxon>
        <taxon>Kitasatosporales</taxon>
        <taxon>Streptomycetaceae</taxon>
        <taxon>Kitasatospora</taxon>
    </lineage>
</organism>
<proteinExistence type="predicted"/>
<feature type="transmembrane region" description="Helical" evidence="7">
    <location>
        <begin position="94"/>
        <end position="112"/>
    </location>
</feature>
<gene>
    <name evidence="9" type="ORF">GCM10009665_13850</name>
</gene>
<evidence type="ECO:0000256" key="2">
    <source>
        <dbReference type="ARBA" id="ARBA00022448"/>
    </source>
</evidence>
<dbReference type="PANTHER" id="PTHR23517:SF2">
    <property type="entry name" value="MULTIDRUG RESISTANCE PROTEIN MDTH"/>
    <property type="match status" value="1"/>
</dbReference>
<dbReference type="Pfam" id="PF07690">
    <property type="entry name" value="MFS_1"/>
    <property type="match status" value="1"/>
</dbReference>
<keyword evidence="3" id="KW-1003">Cell membrane</keyword>
<dbReference type="InterPro" id="IPR050171">
    <property type="entry name" value="MFS_Transporters"/>
</dbReference>
<feature type="transmembrane region" description="Helical" evidence="7">
    <location>
        <begin position="184"/>
        <end position="205"/>
    </location>
</feature>
<dbReference type="EMBL" id="BAAALF010000014">
    <property type="protein sequence ID" value="GAA1224852.1"/>
    <property type="molecule type" value="Genomic_DNA"/>
</dbReference>
<dbReference type="PANTHER" id="PTHR23517">
    <property type="entry name" value="RESISTANCE PROTEIN MDTM, PUTATIVE-RELATED-RELATED"/>
    <property type="match status" value="1"/>
</dbReference>
<evidence type="ECO:0000313" key="10">
    <source>
        <dbReference type="Proteomes" id="UP001500037"/>
    </source>
</evidence>
<feature type="transmembrane region" description="Helical" evidence="7">
    <location>
        <begin position="37"/>
        <end position="55"/>
    </location>
</feature>
<sequence length="440" mass="45397">MTRTLTPAPAAPPAGTVAERLGLPRTAGRRPLIGSHLVDSLGTGLVLTFVVVYFVRSTALPVAEVGASITLARLLALPTAIVTGRLIDRFGARATAAAGNAVSALAYAGFLATHQAWQIVLVSWLAQVGAVMYWTSSTGLVVLAAGEGERTRWFALVQTLRNTGLGIGAALGSLVLGAGGTGGLRLLVVLNAVSYLVATVLLALWRPAAGAAAAAGAQAAAQAGAGSATAAGPTPTPSAGGYRTVLRDGRYLLLVGINLSNVFGSMITSMLLAVYLVQSLHRPAWLAGSLLMMNGVQVVLTQAPVARRLEHLRPTRVLAAAFLLNALAFALYAALAAAPGVLVVAGLYAATFLYTVAETVGTPFSEELSVSLARPDLRGRYLGVYQLSWNTGQALAPGLLTLLLDRGALWPWLFLTLLALAAVPALLLLERLGGRPPLAR</sequence>
<feature type="domain" description="Major facilitator superfamily (MFS) profile" evidence="8">
    <location>
        <begin position="28"/>
        <end position="436"/>
    </location>
</feature>
<feature type="transmembrane region" description="Helical" evidence="7">
    <location>
        <begin position="317"/>
        <end position="350"/>
    </location>
</feature>
<keyword evidence="6 7" id="KW-0472">Membrane</keyword>
<dbReference type="Gene3D" id="1.20.1250.20">
    <property type="entry name" value="MFS general substrate transporter like domains"/>
    <property type="match status" value="1"/>
</dbReference>
<keyword evidence="4 7" id="KW-0812">Transmembrane</keyword>
<comment type="caution">
    <text evidence="9">The sequence shown here is derived from an EMBL/GenBank/DDBJ whole genome shotgun (WGS) entry which is preliminary data.</text>
</comment>
<evidence type="ECO:0000256" key="5">
    <source>
        <dbReference type="ARBA" id="ARBA00022989"/>
    </source>
</evidence>
<feature type="transmembrane region" description="Helical" evidence="7">
    <location>
        <begin position="153"/>
        <end position="178"/>
    </location>
</feature>
<feature type="transmembrane region" description="Helical" evidence="7">
    <location>
        <begin position="251"/>
        <end position="277"/>
    </location>
</feature>
<dbReference type="PROSITE" id="PS50850">
    <property type="entry name" value="MFS"/>
    <property type="match status" value="1"/>
</dbReference>
<evidence type="ECO:0000259" key="8">
    <source>
        <dbReference type="PROSITE" id="PS50850"/>
    </source>
</evidence>
<feature type="transmembrane region" description="Helical" evidence="7">
    <location>
        <begin position="67"/>
        <end position="87"/>
    </location>
</feature>
<keyword evidence="10" id="KW-1185">Reference proteome</keyword>
<dbReference type="InterPro" id="IPR011701">
    <property type="entry name" value="MFS"/>
</dbReference>
<evidence type="ECO:0000313" key="9">
    <source>
        <dbReference type="EMBL" id="GAA1224852.1"/>
    </source>
</evidence>
<name>A0ABP4GGY0_9ACTN</name>
<dbReference type="InterPro" id="IPR036259">
    <property type="entry name" value="MFS_trans_sf"/>
</dbReference>
<evidence type="ECO:0000256" key="7">
    <source>
        <dbReference type="SAM" id="Phobius"/>
    </source>
</evidence>
<evidence type="ECO:0000256" key="6">
    <source>
        <dbReference type="ARBA" id="ARBA00023136"/>
    </source>
</evidence>
<evidence type="ECO:0000256" key="4">
    <source>
        <dbReference type="ARBA" id="ARBA00022692"/>
    </source>
</evidence>
<keyword evidence="2" id="KW-0813">Transport</keyword>
<feature type="transmembrane region" description="Helical" evidence="7">
    <location>
        <begin position="124"/>
        <end position="146"/>
    </location>
</feature>
<accession>A0ABP4GGY0</accession>
<protein>
    <submittedName>
        <fullName evidence="9">MFS transporter</fullName>
    </submittedName>
</protein>
<reference evidence="10" key="1">
    <citation type="journal article" date="2019" name="Int. J. Syst. Evol. Microbiol.">
        <title>The Global Catalogue of Microorganisms (GCM) 10K type strain sequencing project: providing services to taxonomists for standard genome sequencing and annotation.</title>
        <authorList>
            <consortium name="The Broad Institute Genomics Platform"/>
            <consortium name="The Broad Institute Genome Sequencing Center for Infectious Disease"/>
            <person name="Wu L."/>
            <person name="Ma J."/>
        </authorList>
    </citation>
    <scope>NUCLEOTIDE SEQUENCE [LARGE SCALE GENOMIC DNA]</scope>
    <source>
        <strain evidence="10">JCM 13004</strain>
    </source>
</reference>
<dbReference type="SUPFAM" id="SSF103473">
    <property type="entry name" value="MFS general substrate transporter"/>
    <property type="match status" value="1"/>
</dbReference>
<dbReference type="Proteomes" id="UP001500037">
    <property type="component" value="Unassembled WGS sequence"/>
</dbReference>
<keyword evidence="5 7" id="KW-1133">Transmembrane helix</keyword>
<comment type="subcellular location">
    <subcellularLocation>
        <location evidence="1">Cell membrane</location>
        <topology evidence="1">Multi-pass membrane protein</topology>
    </subcellularLocation>
</comment>